<dbReference type="Gene3D" id="3.30.1200.10">
    <property type="entry name" value="YggU-like"/>
    <property type="match status" value="1"/>
</dbReference>
<dbReference type="Pfam" id="PF02594">
    <property type="entry name" value="DUF167"/>
    <property type="match status" value="1"/>
</dbReference>
<proteinExistence type="inferred from homology"/>
<dbReference type="NCBIfam" id="TIGR00251">
    <property type="entry name" value="DUF167 family protein"/>
    <property type="match status" value="1"/>
</dbReference>
<comment type="caution">
    <text evidence="2">The sequence shown here is derived from an EMBL/GenBank/DDBJ whole genome shotgun (WGS) entry which is preliminary data.</text>
</comment>
<dbReference type="InterPro" id="IPR003746">
    <property type="entry name" value="DUF167"/>
</dbReference>
<organism evidence="2 3">
    <name type="scientific">Candidatus Vogelbacteria bacterium CG10_big_fil_rev_8_21_14_0_10_51_16</name>
    <dbReference type="NCBI Taxonomy" id="1975045"/>
    <lineage>
        <taxon>Bacteria</taxon>
        <taxon>Candidatus Vogeliibacteriota</taxon>
    </lineage>
</organism>
<dbReference type="SMART" id="SM01152">
    <property type="entry name" value="DUF167"/>
    <property type="match status" value="1"/>
</dbReference>
<evidence type="ECO:0000313" key="3">
    <source>
        <dbReference type="Proteomes" id="UP000228767"/>
    </source>
</evidence>
<dbReference type="Proteomes" id="UP000228767">
    <property type="component" value="Unassembled WGS sequence"/>
</dbReference>
<evidence type="ECO:0008006" key="4">
    <source>
        <dbReference type="Google" id="ProtNLM"/>
    </source>
</evidence>
<evidence type="ECO:0000313" key="2">
    <source>
        <dbReference type="EMBL" id="PIR44757.1"/>
    </source>
</evidence>
<comment type="similarity">
    <text evidence="1">Belongs to the UPF0235 family.</text>
</comment>
<evidence type="ECO:0000256" key="1">
    <source>
        <dbReference type="ARBA" id="ARBA00010364"/>
    </source>
</evidence>
<name>A0A2H0RE60_9BACT</name>
<dbReference type="AlphaFoldDB" id="A0A2H0RE60"/>
<reference evidence="2 3" key="1">
    <citation type="submission" date="2017-09" db="EMBL/GenBank/DDBJ databases">
        <title>Depth-based differentiation of microbial function through sediment-hosted aquifers and enrichment of novel symbionts in the deep terrestrial subsurface.</title>
        <authorList>
            <person name="Probst A.J."/>
            <person name="Ladd B."/>
            <person name="Jarett J.K."/>
            <person name="Geller-Mcgrath D.E."/>
            <person name="Sieber C.M."/>
            <person name="Emerson J.B."/>
            <person name="Anantharaman K."/>
            <person name="Thomas B.C."/>
            <person name="Malmstrom R."/>
            <person name="Stieglmeier M."/>
            <person name="Klingl A."/>
            <person name="Woyke T."/>
            <person name="Ryan C.M."/>
            <person name="Banfield J.F."/>
        </authorList>
    </citation>
    <scope>NUCLEOTIDE SEQUENCE [LARGE SCALE GENOMIC DNA]</scope>
    <source>
        <strain evidence="2">CG10_big_fil_rev_8_21_14_0_10_51_16</strain>
    </source>
</reference>
<dbReference type="EMBL" id="PCYI01000019">
    <property type="protein sequence ID" value="PIR44757.1"/>
    <property type="molecule type" value="Genomic_DNA"/>
</dbReference>
<gene>
    <name evidence="2" type="ORF">COV10_02635</name>
</gene>
<dbReference type="SUPFAM" id="SSF69786">
    <property type="entry name" value="YggU-like"/>
    <property type="match status" value="1"/>
</dbReference>
<accession>A0A2H0RE60</accession>
<sequence length="74" mass="8387">MYLHVKVTPKAKEESLIRKDGSHWLVCVREPAERNLANRRVCALVARELEVAVAQVRIINGHNSPSKLISIQED</sequence>
<protein>
    <recommendedName>
        <fullName evidence="4">DUF167 domain-containing protein</fullName>
    </recommendedName>
</protein>
<dbReference type="InterPro" id="IPR036591">
    <property type="entry name" value="YggU-like_sf"/>
</dbReference>